<proteinExistence type="evidence at transcript level"/>
<sequence>MDKSNIGQIPNGQLSTVKLILNGKLQDIVQKYSALQKLMENVDACMAKAEAKVMNHEMKNSAAESLKLATHLDLMHEQLSICQEAITTITNLDVDSPVVTPTDAAQNKGDRSVTSPVENTLTTSQGNCASAVNVV</sequence>
<name>Q592T4_LYMST</name>
<reference evidence="1" key="1">
    <citation type="submission" date="2004-03" db="EMBL/GenBank/DDBJ databases">
        <title>A genome-wide screening approach for membrane-targeted gene products.</title>
        <authorList>
            <person name="Jaaro H."/>
            <person name="Levy Z."/>
            <person name="Fainzilber M."/>
        </authorList>
    </citation>
    <scope>NUCLEOTIDE SEQUENCE</scope>
    <source>
        <tissue evidence="1">CNS</tissue>
    </source>
</reference>
<organism evidence="1">
    <name type="scientific">Lymnaea stagnalis</name>
    <name type="common">Great pond snail</name>
    <name type="synonym">Helix stagnalis</name>
    <dbReference type="NCBI Taxonomy" id="6523"/>
    <lineage>
        <taxon>Eukaryota</taxon>
        <taxon>Metazoa</taxon>
        <taxon>Spiralia</taxon>
        <taxon>Lophotrochozoa</taxon>
        <taxon>Mollusca</taxon>
        <taxon>Gastropoda</taxon>
        <taxon>Heterobranchia</taxon>
        <taxon>Euthyneura</taxon>
        <taxon>Panpulmonata</taxon>
        <taxon>Hygrophila</taxon>
        <taxon>Lymnaeoidea</taxon>
        <taxon>Lymnaeidae</taxon>
        <taxon>Lymnaea</taxon>
    </lineage>
</organism>
<dbReference type="AlphaFoldDB" id="Q592T4"/>
<feature type="non-terminal residue" evidence="1">
    <location>
        <position position="1"/>
    </location>
</feature>
<protein>
    <submittedName>
        <fullName evidence="1">Uncharacterized protein</fullName>
    </submittedName>
</protein>
<dbReference type="EMBL" id="AY577380">
    <property type="protein sequence ID" value="AAS86705.1"/>
    <property type="molecule type" value="mRNA"/>
</dbReference>
<feature type="non-terminal residue" evidence="1">
    <location>
        <position position="135"/>
    </location>
</feature>
<evidence type="ECO:0000313" key="1">
    <source>
        <dbReference type="EMBL" id="AAS86705.1"/>
    </source>
</evidence>
<accession>Q592T4</accession>